<comment type="similarity">
    <text evidence="2">Belongs to the small Tim family.</text>
</comment>
<evidence type="ECO:0000256" key="7">
    <source>
        <dbReference type="ARBA" id="ARBA00022792"/>
    </source>
</evidence>
<keyword evidence="7" id="KW-0999">Mitochondrion inner membrane</keyword>
<keyword evidence="11" id="KW-0496">Mitochondrion</keyword>
<keyword evidence="8" id="KW-0862">Zinc</keyword>
<dbReference type="InterPro" id="IPR050673">
    <property type="entry name" value="Mito_inner_translocase_sub"/>
</dbReference>
<keyword evidence="6" id="KW-0479">Metal-binding</keyword>
<gene>
    <name evidence="15" type="ORF">GQ602_001273</name>
</gene>
<keyword evidence="10" id="KW-0811">Translocation</keyword>
<dbReference type="EMBL" id="JAACLJ010000001">
    <property type="protein sequence ID" value="KAF4595660.1"/>
    <property type="molecule type" value="Genomic_DNA"/>
</dbReference>
<keyword evidence="9" id="KW-0653">Protein transport</keyword>
<dbReference type="Proteomes" id="UP000562929">
    <property type="component" value="Unassembled WGS sequence"/>
</dbReference>
<evidence type="ECO:0000313" key="16">
    <source>
        <dbReference type="Proteomes" id="UP000562929"/>
    </source>
</evidence>
<evidence type="ECO:0000256" key="3">
    <source>
        <dbReference type="ARBA" id="ARBA00013978"/>
    </source>
</evidence>
<dbReference type="GO" id="GO:0046872">
    <property type="term" value="F:metal ion binding"/>
    <property type="evidence" value="ECO:0007669"/>
    <property type="project" value="UniProtKB-KW"/>
</dbReference>
<keyword evidence="13" id="KW-0143">Chaperone</keyword>
<dbReference type="SUPFAM" id="SSF144122">
    <property type="entry name" value="Tim10-like"/>
    <property type="match status" value="1"/>
</dbReference>
<evidence type="ECO:0000256" key="11">
    <source>
        <dbReference type="ARBA" id="ARBA00023128"/>
    </source>
</evidence>
<accession>A0A8H4QDR4</accession>
<dbReference type="Gene3D" id="1.10.287.810">
    <property type="entry name" value="Mitochondrial import inner membrane translocase subunit tim13 like domains"/>
    <property type="match status" value="1"/>
</dbReference>
<protein>
    <recommendedName>
        <fullName evidence="3">Mitochondrial import inner membrane translocase subunit TIM9</fullName>
    </recommendedName>
    <alternativeName>
        <fullName evidence="4">Mitochondrial import inner membrane translocase subunit Tim9</fullName>
    </alternativeName>
</protein>
<dbReference type="InterPro" id="IPR035427">
    <property type="entry name" value="Tim10-like_dom_sf"/>
</dbReference>
<organism evidence="15 16">
    <name type="scientific">Ophiocordyceps camponoti-floridani</name>
    <dbReference type="NCBI Taxonomy" id="2030778"/>
    <lineage>
        <taxon>Eukaryota</taxon>
        <taxon>Fungi</taxon>
        <taxon>Dikarya</taxon>
        <taxon>Ascomycota</taxon>
        <taxon>Pezizomycotina</taxon>
        <taxon>Sordariomycetes</taxon>
        <taxon>Hypocreomycetidae</taxon>
        <taxon>Hypocreales</taxon>
        <taxon>Ophiocordycipitaceae</taxon>
        <taxon>Ophiocordyceps</taxon>
    </lineage>
</organism>
<comment type="caution">
    <text evidence="15">The sequence shown here is derived from an EMBL/GenBank/DDBJ whole genome shotgun (WGS) entry which is preliminary data.</text>
</comment>
<reference evidence="15 16" key="1">
    <citation type="journal article" date="2020" name="G3 (Bethesda)">
        <title>Genetic Underpinnings of Host Manipulation by Ophiocordyceps as Revealed by Comparative Transcriptomics.</title>
        <authorList>
            <person name="Will I."/>
            <person name="Das B."/>
            <person name="Trinh T."/>
            <person name="Brachmann A."/>
            <person name="Ohm R.A."/>
            <person name="de Bekker C."/>
        </authorList>
    </citation>
    <scope>NUCLEOTIDE SEQUENCE [LARGE SCALE GENOMIC DNA]</scope>
    <source>
        <strain evidence="15 16">EC05</strain>
    </source>
</reference>
<evidence type="ECO:0000259" key="14">
    <source>
        <dbReference type="Pfam" id="PF02953"/>
    </source>
</evidence>
<evidence type="ECO:0000256" key="13">
    <source>
        <dbReference type="ARBA" id="ARBA00023186"/>
    </source>
</evidence>
<keyword evidence="16" id="KW-1185">Reference proteome</keyword>
<evidence type="ECO:0000256" key="4">
    <source>
        <dbReference type="ARBA" id="ARBA00014532"/>
    </source>
</evidence>
<dbReference type="AlphaFoldDB" id="A0A8H4QDR4"/>
<evidence type="ECO:0000256" key="12">
    <source>
        <dbReference type="ARBA" id="ARBA00023157"/>
    </source>
</evidence>
<dbReference type="InterPro" id="IPR004217">
    <property type="entry name" value="Tim10-like"/>
</dbReference>
<evidence type="ECO:0000256" key="2">
    <source>
        <dbReference type="ARBA" id="ARBA00006720"/>
    </source>
</evidence>
<keyword evidence="12" id="KW-1015">Disulfide bond</keyword>
<evidence type="ECO:0000256" key="8">
    <source>
        <dbReference type="ARBA" id="ARBA00022833"/>
    </source>
</evidence>
<name>A0A8H4QDR4_9HYPO</name>
<evidence type="ECO:0000256" key="10">
    <source>
        <dbReference type="ARBA" id="ARBA00023010"/>
    </source>
</evidence>
<dbReference type="PANTHER" id="PTHR13172">
    <property type="entry name" value="MITOCHONDRIAL IMPORT INNER MEMBRANE TRANSLOCASE SUBUNIT TIM9B"/>
    <property type="match status" value="1"/>
</dbReference>
<evidence type="ECO:0000256" key="5">
    <source>
        <dbReference type="ARBA" id="ARBA00022448"/>
    </source>
</evidence>
<dbReference type="OrthoDB" id="1551503at2759"/>
<keyword evidence="5" id="KW-0813">Transport</keyword>
<evidence type="ECO:0000313" key="15">
    <source>
        <dbReference type="EMBL" id="KAF4595660.1"/>
    </source>
</evidence>
<proteinExistence type="inferred from homology"/>
<dbReference type="Pfam" id="PF02953">
    <property type="entry name" value="zf-Tim10_DDP"/>
    <property type="match status" value="1"/>
</dbReference>
<evidence type="ECO:0000256" key="6">
    <source>
        <dbReference type="ARBA" id="ARBA00022723"/>
    </source>
</evidence>
<evidence type="ECO:0000256" key="9">
    <source>
        <dbReference type="ARBA" id="ARBA00022927"/>
    </source>
</evidence>
<feature type="domain" description="Tim10-like" evidence="14">
    <location>
        <begin position="98"/>
        <end position="158"/>
    </location>
</feature>
<dbReference type="GO" id="GO:0015031">
    <property type="term" value="P:protein transport"/>
    <property type="evidence" value="ECO:0007669"/>
    <property type="project" value="UniProtKB-KW"/>
</dbReference>
<dbReference type="GO" id="GO:0005743">
    <property type="term" value="C:mitochondrial inner membrane"/>
    <property type="evidence" value="ECO:0007669"/>
    <property type="project" value="UniProtKB-SubCell"/>
</dbReference>
<keyword evidence="7" id="KW-0472">Membrane</keyword>
<sequence>MSPEPSTAARALHLVELATPGGPAGARLRGRVPLVLSGCPSVHAAQSSSRSPSSGPNVISPLQQGLLQPTGRLQWLPSHSPIMDSLSPAEQRQLEHRIQKRQVKEFTGVFGGLVEHCFTSCVDDFTSKALSSRENGCISRCVSKWMATQQRLGERFQEHNAKLTQQMQNK</sequence>
<evidence type="ECO:0000256" key="1">
    <source>
        <dbReference type="ARBA" id="ARBA00004137"/>
    </source>
</evidence>
<comment type="subcellular location">
    <subcellularLocation>
        <location evidence="1">Mitochondrion inner membrane</location>
        <topology evidence="1">Peripheral membrane protein</topology>
        <orientation evidence="1">Intermembrane side</orientation>
    </subcellularLocation>
</comment>